<evidence type="ECO:0000313" key="3">
    <source>
        <dbReference type="Proteomes" id="UP000593560"/>
    </source>
</evidence>
<sequence>MCAEVGRIYPIKEGERRRKIREENLCEKETGDSNPLSAQRKTPLENFRERKGSSYREQNTDIKKGKRHLSWIHEQSKDKREARDQELRRPYNATWETIPVRGKEMFATPRAICEFYNAPYYEADFQGSEESEDSEDEEAKDEGDNMVSQEEDDD</sequence>
<gene>
    <name evidence="2" type="ORF">Gohar_022275</name>
</gene>
<organism evidence="2 3">
    <name type="scientific">Gossypium harknessii</name>
    <dbReference type="NCBI Taxonomy" id="34285"/>
    <lineage>
        <taxon>Eukaryota</taxon>
        <taxon>Viridiplantae</taxon>
        <taxon>Streptophyta</taxon>
        <taxon>Embryophyta</taxon>
        <taxon>Tracheophyta</taxon>
        <taxon>Spermatophyta</taxon>
        <taxon>Magnoliopsida</taxon>
        <taxon>eudicotyledons</taxon>
        <taxon>Gunneridae</taxon>
        <taxon>Pentapetalae</taxon>
        <taxon>rosids</taxon>
        <taxon>malvids</taxon>
        <taxon>Malvales</taxon>
        <taxon>Malvaceae</taxon>
        <taxon>Malvoideae</taxon>
        <taxon>Gossypium</taxon>
    </lineage>
</organism>
<feature type="compositionally biased region" description="Basic and acidic residues" evidence="1">
    <location>
        <begin position="42"/>
        <end position="63"/>
    </location>
</feature>
<feature type="region of interest" description="Disordered" evidence="1">
    <location>
        <begin position="23"/>
        <end position="94"/>
    </location>
</feature>
<feature type="compositionally biased region" description="Acidic residues" evidence="1">
    <location>
        <begin position="127"/>
        <end position="141"/>
    </location>
</feature>
<name>A0A7J9IG78_9ROSI</name>
<accession>A0A7J9IG78</accession>
<evidence type="ECO:0000256" key="1">
    <source>
        <dbReference type="SAM" id="MobiDB-lite"/>
    </source>
</evidence>
<keyword evidence="3" id="KW-1185">Reference proteome</keyword>
<dbReference type="OrthoDB" id="984908at2759"/>
<reference evidence="2 3" key="1">
    <citation type="journal article" date="2019" name="Genome Biol. Evol.">
        <title>Insights into the evolution of the New World diploid cottons (Gossypium, subgenus Houzingenia) based on genome sequencing.</title>
        <authorList>
            <person name="Grover C.E."/>
            <person name="Arick M.A. 2nd"/>
            <person name="Thrash A."/>
            <person name="Conover J.L."/>
            <person name="Sanders W.S."/>
            <person name="Peterson D.G."/>
            <person name="Frelichowski J.E."/>
            <person name="Scheffler J.A."/>
            <person name="Scheffler B.E."/>
            <person name="Wendel J.F."/>
        </authorList>
    </citation>
    <scope>NUCLEOTIDE SEQUENCE [LARGE SCALE GENOMIC DNA]</scope>
    <source>
        <strain evidence="2">0</strain>
        <tissue evidence="2">Leaf</tissue>
    </source>
</reference>
<proteinExistence type="predicted"/>
<dbReference type="EMBL" id="JABFAD010333671">
    <property type="protein sequence ID" value="MBA0820195.1"/>
    <property type="molecule type" value="Genomic_DNA"/>
</dbReference>
<dbReference type="Proteomes" id="UP000593560">
    <property type="component" value="Unassembled WGS sequence"/>
</dbReference>
<dbReference type="AlphaFoldDB" id="A0A7J9IG78"/>
<comment type="caution">
    <text evidence="2">The sequence shown here is derived from an EMBL/GenBank/DDBJ whole genome shotgun (WGS) entry which is preliminary data.</text>
</comment>
<feature type="compositionally biased region" description="Basic and acidic residues" evidence="1">
    <location>
        <begin position="74"/>
        <end position="89"/>
    </location>
</feature>
<evidence type="ECO:0000313" key="2">
    <source>
        <dbReference type="EMBL" id="MBA0820195.1"/>
    </source>
</evidence>
<protein>
    <submittedName>
        <fullName evidence="2">Uncharacterized protein</fullName>
    </submittedName>
</protein>
<feature type="region of interest" description="Disordered" evidence="1">
    <location>
        <begin position="123"/>
        <end position="154"/>
    </location>
</feature>